<evidence type="ECO:0000256" key="9">
    <source>
        <dbReference type="ARBA" id="ARBA00025772"/>
    </source>
</evidence>
<evidence type="ECO:0000256" key="5">
    <source>
        <dbReference type="ARBA" id="ARBA00022519"/>
    </source>
</evidence>
<evidence type="ECO:0000256" key="1">
    <source>
        <dbReference type="ARBA" id="ARBA00004377"/>
    </source>
</evidence>
<dbReference type="InterPro" id="IPR022346">
    <property type="entry name" value="T2SS_GspH"/>
</dbReference>
<organism evidence="13 14">
    <name type="scientific">Pseudomonas cichorii</name>
    <dbReference type="NCBI Taxonomy" id="36746"/>
    <lineage>
        <taxon>Bacteria</taxon>
        <taxon>Pseudomonadati</taxon>
        <taxon>Pseudomonadota</taxon>
        <taxon>Gammaproteobacteria</taxon>
        <taxon>Pseudomonadales</taxon>
        <taxon>Pseudomonadaceae</taxon>
        <taxon>Pseudomonas</taxon>
    </lineage>
</organism>
<keyword evidence="3" id="KW-1003">Cell membrane</keyword>
<evidence type="ECO:0000256" key="3">
    <source>
        <dbReference type="ARBA" id="ARBA00022475"/>
    </source>
</evidence>
<dbReference type="NCBIfam" id="TIGR02532">
    <property type="entry name" value="IV_pilin_GFxxxE"/>
    <property type="match status" value="1"/>
</dbReference>
<dbReference type="GeneID" id="93661044"/>
<keyword evidence="8" id="KW-0472">Membrane</keyword>
<keyword evidence="6" id="KW-0812">Transmembrane</keyword>
<protein>
    <recommendedName>
        <fullName evidence="2">Type II secretion system protein H</fullName>
    </recommendedName>
    <alternativeName>
        <fullName evidence="10">General secretion pathway protein H</fullName>
    </alternativeName>
</protein>
<sequence>MKHAGFTLIELLIVVALVAILANVASTPFTDFIDANRRQVAAQELAGGIRSARVAAITRNQVVTLYAIEGDWSNGWRIITDTKGNGPDDDDTVLVERAIDGKTRIIGNSKIAQYISFNGLGGLRKAANGTFHVCVRDEAVSHYRVIVAITGRVRVENDKIPTDLCA</sequence>
<dbReference type="EMBL" id="RBRY01000054">
    <property type="protein sequence ID" value="RMR59599.1"/>
    <property type="molecule type" value="Genomic_DNA"/>
</dbReference>
<dbReference type="Proteomes" id="UP000614982">
    <property type="component" value="Unassembled WGS sequence"/>
</dbReference>
<comment type="similarity">
    <text evidence="9">Belongs to the GSP H family.</text>
</comment>
<dbReference type="OrthoDB" id="5732776at2"/>
<keyword evidence="15" id="KW-1185">Reference proteome</keyword>
<feature type="domain" description="General secretion pathway GspH" evidence="11">
    <location>
        <begin position="41"/>
        <end position="151"/>
    </location>
</feature>
<evidence type="ECO:0000256" key="4">
    <source>
        <dbReference type="ARBA" id="ARBA00022481"/>
    </source>
</evidence>
<dbReference type="AlphaFoldDB" id="A0A3M4W7J9"/>
<keyword evidence="4" id="KW-0488">Methylation</keyword>
<evidence type="ECO:0000256" key="8">
    <source>
        <dbReference type="ARBA" id="ARBA00023136"/>
    </source>
</evidence>
<dbReference type="Proteomes" id="UP000278332">
    <property type="component" value="Unassembled WGS sequence"/>
</dbReference>
<dbReference type="SUPFAM" id="SSF54523">
    <property type="entry name" value="Pili subunits"/>
    <property type="match status" value="1"/>
</dbReference>
<dbReference type="GO" id="GO:0015628">
    <property type="term" value="P:protein secretion by the type II secretion system"/>
    <property type="evidence" value="ECO:0007669"/>
    <property type="project" value="InterPro"/>
</dbReference>
<dbReference type="Pfam" id="PF07963">
    <property type="entry name" value="N_methyl"/>
    <property type="match status" value="1"/>
</dbReference>
<name>A0A3M4W7J9_PSECI</name>
<dbReference type="RefSeq" id="WP_025261869.1">
    <property type="nucleotide sequence ID" value="NZ_BLVX01000010.1"/>
</dbReference>
<evidence type="ECO:0000256" key="7">
    <source>
        <dbReference type="ARBA" id="ARBA00022989"/>
    </source>
</evidence>
<comment type="subcellular location">
    <subcellularLocation>
        <location evidence="1">Cell inner membrane</location>
        <topology evidence="1">Single-pass membrane protein</topology>
    </subcellularLocation>
</comment>
<dbReference type="InterPro" id="IPR012902">
    <property type="entry name" value="N_methyl_site"/>
</dbReference>
<evidence type="ECO:0000313" key="13">
    <source>
        <dbReference type="EMBL" id="RMR59599.1"/>
    </source>
</evidence>
<evidence type="ECO:0000313" key="14">
    <source>
        <dbReference type="Proteomes" id="UP000278332"/>
    </source>
</evidence>
<accession>A0A3M4W7J9</accession>
<reference evidence="13 14" key="1">
    <citation type="submission" date="2018-08" db="EMBL/GenBank/DDBJ databases">
        <title>Recombination of ecologically and evolutionarily significant loci maintains genetic cohesion in the Pseudomonas syringae species complex.</title>
        <authorList>
            <person name="Dillon M."/>
            <person name="Thakur S."/>
            <person name="Almeida R.N.D."/>
            <person name="Weir B.S."/>
            <person name="Guttman D.S."/>
        </authorList>
    </citation>
    <scope>NUCLEOTIDE SEQUENCE [LARGE SCALE GENOMIC DNA]</scope>
    <source>
        <strain evidence="13 14">ICMP 6917</strain>
    </source>
</reference>
<evidence type="ECO:0000256" key="10">
    <source>
        <dbReference type="ARBA" id="ARBA00030775"/>
    </source>
</evidence>
<evidence type="ECO:0000256" key="6">
    <source>
        <dbReference type="ARBA" id="ARBA00022692"/>
    </source>
</evidence>
<proteinExistence type="inferred from homology"/>
<dbReference type="Pfam" id="PF12019">
    <property type="entry name" value="GspH"/>
    <property type="match status" value="1"/>
</dbReference>
<dbReference type="InterPro" id="IPR045584">
    <property type="entry name" value="Pilin-like"/>
</dbReference>
<evidence type="ECO:0000313" key="15">
    <source>
        <dbReference type="Proteomes" id="UP000614982"/>
    </source>
</evidence>
<gene>
    <name evidence="13" type="ORF">ALP84_02681</name>
    <name evidence="12" type="ORF">PSCICP_19870</name>
</gene>
<evidence type="ECO:0000313" key="12">
    <source>
        <dbReference type="EMBL" id="GFM92015.1"/>
    </source>
</evidence>
<keyword evidence="5" id="KW-0997">Cell inner membrane</keyword>
<reference evidence="12 15" key="2">
    <citation type="submission" date="2020-05" db="EMBL/GenBank/DDBJ databases">
        <title>Genetic diversity of Pseudomonas cichorii.</title>
        <authorList>
            <person name="Tani S."/>
            <person name="Yagi H."/>
            <person name="Hashimoto S."/>
            <person name="Iiyama K."/>
            <person name="Furuya N."/>
        </authorList>
    </citation>
    <scope>NUCLEOTIDE SEQUENCE [LARGE SCALE GENOMIC DNA]</scope>
    <source>
        <strain evidence="12 15">LMG 2162</strain>
    </source>
</reference>
<dbReference type="GO" id="GO:0005886">
    <property type="term" value="C:plasma membrane"/>
    <property type="evidence" value="ECO:0007669"/>
    <property type="project" value="UniProtKB-SubCell"/>
</dbReference>
<evidence type="ECO:0000256" key="2">
    <source>
        <dbReference type="ARBA" id="ARBA00021549"/>
    </source>
</evidence>
<keyword evidence="7" id="KW-1133">Transmembrane helix</keyword>
<dbReference type="GO" id="GO:0015627">
    <property type="term" value="C:type II protein secretion system complex"/>
    <property type="evidence" value="ECO:0007669"/>
    <property type="project" value="InterPro"/>
</dbReference>
<dbReference type="Gene3D" id="3.55.40.10">
    <property type="entry name" value="minor pseudopilin epsh domain"/>
    <property type="match status" value="1"/>
</dbReference>
<comment type="caution">
    <text evidence="13">The sequence shown here is derived from an EMBL/GenBank/DDBJ whole genome shotgun (WGS) entry which is preliminary data.</text>
</comment>
<dbReference type="EMBL" id="BLWA01000004">
    <property type="protein sequence ID" value="GFM92015.1"/>
    <property type="molecule type" value="Genomic_DNA"/>
</dbReference>
<evidence type="ECO:0000259" key="11">
    <source>
        <dbReference type="Pfam" id="PF12019"/>
    </source>
</evidence>